<dbReference type="FunFam" id="3.40.50.790:FF:000001">
    <property type="entry name" value="50S ribosomal protein L1"/>
    <property type="match status" value="1"/>
</dbReference>
<dbReference type="SUPFAM" id="SSF56808">
    <property type="entry name" value="Ribosomal protein L1"/>
    <property type="match status" value="1"/>
</dbReference>
<sequence>MALFKLIHSQSHKQISIKIQSFSHSLSNFSRTLCSSTPSSQTNENPQESHKTQQKIQPISYPIKPKDPSIDLSNQQSQNQQFGFPGRPGSGPKDPNSGFSNQESQNPQNGFPGRPGSGTVSYDARNLSREDIREGEGDEELERERRRIKNENRGQRELRRVLRDRVDDKVPFPTLIKVDNDSKKKKVVYDLKDALQLVKASAKRNFDETLEAHVRLNTELRRTDLKLTGSVQLPHGTTKNVRVAVFAEGAAADDARDAGADIVGGLELIEGIKNETVKINFDICYATTEIMRHVKQLGRQLNRLMPKKEQGTITEEVGRAVRELKGSGVLFRKDKTAVVHVGLGKVSLQEDALRENVAAFTNALLLAKPPGLKKSSKYAGYVESFHICSTVSFNLFIFFTQKRRHNWNFMVLNNFF</sequence>
<evidence type="ECO:0000256" key="1">
    <source>
        <dbReference type="ARBA" id="ARBA00010531"/>
    </source>
</evidence>
<dbReference type="Pfam" id="PF00687">
    <property type="entry name" value="Ribosomal_L1"/>
    <property type="match status" value="1"/>
</dbReference>
<dbReference type="InterPro" id="IPR023674">
    <property type="entry name" value="Ribosomal_uL1-like"/>
</dbReference>
<dbReference type="Gene3D" id="3.30.190.20">
    <property type="match status" value="1"/>
</dbReference>
<dbReference type="GO" id="GO:1990904">
    <property type="term" value="C:ribonucleoprotein complex"/>
    <property type="evidence" value="ECO:0007669"/>
    <property type="project" value="UniProtKB-KW"/>
</dbReference>
<feature type="compositionally biased region" description="Polar residues" evidence="5">
    <location>
        <begin position="31"/>
        <end position="46"/>
    </location>
</feature>
<dbReference type="InterPro" id="IPR016095">
    <property type="entry name" value="Ribosomal_uL1_3-a/b-sand"/>
</dbReference>
<evidence type="ECO:0000256" key="4">
    <source>
        <dbReference type="ARBA" id="ARBA00082680"/>
    </source>
</evidence>
<name>A0AAV3QRP6_LITER</name>
<evidence type="ECO:0000313" key="6">
    <source>
        <dbReference type="EMBL" id="GAA0166328.1"/>
    </source>
</evidence>
<evidence type="ECO:0000256" key="3">
    <source>
        <dbReference type="ARBA" id="ARBA00023274"/>
    </source>
</evidence>
<keyword evidence="3" id="KW-0687">Ribonucleoprotein</keyword>
<dbReference type="Gene3D" id="3.40.50.790">
    <property type="match status" value="1"/>
</dbReference>
<evidence type="ECO:0000256" key="2">
    <source>
        <dbReference type="ARBA" id="ARBA00022980"/>
    </source>
</evidence>
<dbReference type="EMBL" id="BAABME010005689">
    <property type="protein sequence ID" value="GAA0166328.1"/>
    <property type="molecule type" value="Genomic_DNA"/>
</dbReference>
<organism evidence="6 7">
    <name type="scientific">Lithospermum erythrorhizon</name>
    <name type="common">Purple gromwell</name>
    <name type="synonym">Lithospermum officinale var. erythrorhizon</name>
    <dbReference type="NCBI Taxonomy" id="34254"/>
    <lineage>
        <taxon>Eukaryota</taxon>
        <taxon>Viridiplantae</taxon>
        <taxon>Streptophyta</taxon>
        <taxon>Embryophyta</taxon>
        <taxon>Tracheophyta</taxon>
        <taxon>Spermatophyta</taxon>
        <taxon>Magnoliopsida</taxon>
        <taxon>eudicotyledons</taxon>
        <taxon>Gunneridae</taxon>
        <taxon>Pentapetalae</taxon>
        <taxon>asterids</taxon>
        <taxon>lamiids</taxon>
        <taxon>Boraginales</taxon>
        <taxon>Boraginaceae</taxon>
        <taxon>Boraginoideae</taxon>
        <taxon>Lithospermeae</taxon>
        <taxon>Lithospermum</taxon>
    </lineage>
</organism>
<gene>
    <name evidence="6" type="ORF">LIER_21506</name>
</gene>
<keyword evidence="2 6" id="KW-0689">Ribosomal protein</keyword>
<dbReference type="InterPro" id="IPR028364">
    <property type="entry name" value="Ribosomal_uL1/biogenesis"/>
</dbReference>
<feature type="compositionally biased region" description="Polar residues" evidence="5">
    <location>
        <begin position="97"/>
        <end position="109"/>
    </location>
</feature>
<comment type="caution">
    <text evidence="6">The sequence shown here is derived from an EMBL/GenBank/DDBJ whole genome shotgun (WGS) entry which is preliminary data.</text>
</comment>
<protein>
    <recommendedName>
        <fullName evidence="4">CL1</fullName>
    </recommendedName>
</protein>
<dbReference type="AlphaFoldDB" id="A0AAV3QRP6"/>
<feature type="compositionally biased region" description="Basic and acidic residues" evidence="5">
    <location>
        <begin position="126"/>
        <end position="135"/>
    </location>
</feature>
<accession>A0AAV3QRP6</accession>
<dbReference type="GO" id="GO:0005840">
    <property type="term" value="C:ribosome"/>
    <property type="evidence" value="ECO:0007669"/>
    <property type="project" value="UniProtKB-KW"/>
</dbReference>
<comment type="similarity">
    <text evidence="1">Belongs to the universal ribosomal protein uL1 family.</text>
</comment>
<reference evidence="6 7" key="1">
    <citation type="submission" date="2024-01" db="EMBL/GenBank/DDBJ databases">
        <title>The complete chloroplast genome sequence of Lithospermum erythrorhizon: insights into the phylogenetic relationship among Boraginaceae species and the maternal lineages of purple gromwells.</title>
        <authorList>
            <person name="Okada T."/>
            <person name="Watanabe K."/>
        </authorList>
    </citation>
    <scope>NUCLEOTIDE SEQUENCE [LARGE SCALE GENOMIC DNA]</scope>
</reference>
<dbReference type="PANTHER" id="PTHR36427:SF4">
    <property type="entry name" value="RIBOSOMAL PROTEIN L1P_L10E FAMILY"/>
    <property type="match status" value="1"/>
</dbReference>
<dbReference type="CDD" id="cd00403">
    <property type="entry name" value="Ribosomal_L1"/>
    <property type="match status" value="1"/>
</dbReference>
<feature type="region of interest" description="Disordered" evidence="5">
    <location>
        <begin position="31"/>
        <end position="143"/>
    </location>
</feature>
<dbReference type="PANTHER" id="PTHR36427">
    <property type="entry name" value="54S RIBOSOMAL PROTEIN L1, MITOCHONDRIAL"/>
    <property type="match status" value="1"/>
</dbReference>
<proteinExistence type="inferred from homology"/>
<dbReference type="Proteomes" id="UP001454036">
    <property type="component" value="Unassembled WGS sequence"/>
</dbReference>
<keyword evidence="7" id="KW-1185">Reference proteome</keyword>
<evidence type="ECO:0000313" key="7">
    <source>
        <dbReference type="Proteomes" id="UP001454036"/>
    </source>
</evidence>
<evidence type="ECO:0000256" key="5">
    <source>
        <dbReference type="SAM" id="MobiDB-lite"/>
    </source>
</evidence>